<accession>A0A4R0NEK9</accession>
<protein>
    <submittedName>
        <fullName evidence="9">Type IV secretory system conjugative DNA transfer family protein</fullName>
    </submittedName>
</protein>
<feature type="domain" description="YWFCY" evidence="8">
    <location>
        <begin position="3"/>
        <end position="135"/>
    </location>
</feature>
<evidence type="ECO:0000256" key="4">
    <source>
        <dbReference type="ARBA" id="ARBA00022692"/>
    </source>
</evidence>
<organism evidence="9 10">
    <name type="scientific">Pedobacter hiemivivus</name>
    <dbReference type="NCBI Taxonomy" id="2530454"/>
    <lineage>
        <taxon>Bacteria</taxon>
        <taxon>Pseudomonadati</taxon>
        <taxon>Bacteroidota</taxon>
        <taxon>Sphingobacteriia</taxon>
        <taxon>Sphingobacteriales</taxon>
        <taxon>Sphingobacteriaceae</taxon>
        <taxon>Pedobacter</taxon>
    </lineage>
</organism>
<dbReference type="SUPFAM" id="SSF52540">
    <property type="entry name" value="P-loop containing nucleoside triphosphate hydrolases"/>
    <property type="match status" value="1"/>
</dbReference>
<evidence type="ECO:0000313" key="9">
    <source>
        <dbReference type="EMBL" id="TCC98880.1"/>
    </source>
</evidence>
<feature type="transmembrane region" description="Helical" evidence="7">
    <location>
        <begin position="12"/>
        <end position="31"/>
    </location>
</feature>
<dbReference type="PANTHER" id="PTHR37937:SF1">
    <property type="entry name" value="CONJUGATIVE TRANSFER: DNA TRANSPORT"/>
    <property type="match status" value="1"/>
</dbReference>
<evidence type="ECO:0000256" key="3">
    <source>
        <dbReference type="ARBA" id="ARBA00022475"/>
    </source>
</evidence>
<dbReference type="GO" id="GO:0005886">
    <property type="term" value="C:plasma membrane"/>
    <property type="evidence" value="ECO:0007669"/>
    <property type="project" value="UniProtKB-SubCell"/>
</dbReference>
<comment type="similarity">
    <text evidence="2">Belongs to the VirD4/TraG family.</text>
</comment>
<evidence type="ECO:0000256" key="2">
    <source>
        <dbReference type="ARBA" id="ARBA00008806"/>
    </source>
</evidence>
<dbReference type="Gene3D" id="3.40.50.300">
    <property type="entry name" value="P-loop containing nucleotide triphosphate hydrolases"/>
    <property type="match status" value="1"/>
</dbReference>
<dbReference type="Proteomes" id="UP000291117">
    <property type="component" value="Unassembled WGS sequence"/>
</dbReference>
<dbReference type="EMBL" id="SJSM01000002">
    <property type="protein sequence ID" value="TCC98880.1"/>
    <property type="molecule type" value="Genomic_DNA"/>
</dbReference>
<dbReference type="CDD" id="cd01127">
    <property type="entry name" value="TrwB_TraG_TraD_VirD4"/>
    <property type="match status" value="1"/>
</dbReference>
<dbReference type="InterPro" id="IPR051539">
    <property type="entry name" value="T4SS-coupling_protein"/>
</dbReference>
<evidence type="ECO:0000256" key="5">
    <source>
        <dbReference type="ARBA" id="ARBA00022989"/>
    </source>
</evidence>
<evidence type="ECO:0000259" key="8">
    <source>
        <dbReference type="Pfam" id="PF14293"/>
    </source>
</evidence>
<feature type="transmembrane region" description="Helical" evidence="7">
    <location>
        <begin position="119"/>
        <end position="139"/>
    </location>
</feature>
<proteinExistence type="inferred from homology"/>
<gene>
    <name evidence="9" type="ORF">EZ444_05725</name>
</gene>
<keyword evidence="10" id="KW-1185">Reference proteome</keyword>
<dbReference type="InterPro" id="IPR003688">
    <property type="entry name" value="TraG/VirD4"/>
</dbReference>
<dbReference type="OrthoDB" id="102453at2"/>
<keyword evidence="6 7" id="KW-0472">Membrane</keyword>
<name>A0A4R0NEK9_9SPHI</name>
<evidence type="ECO:0000313" key="10">
    <source>
        <dbReference type="Proteomes" id="UP000291117"/>
    </source>
</evidence>
<dbReference type="InterPro" id="IPR025988">
    <property type="entry name" value="YWFCY_dom"/>
</dbReference>
<evidence type="ECO:0000256" key="7">
    <source>
        <dbReference type="SAM" id="Phobius"/>
    </source>
</evidence>
<comment type="caution">
    <text evidence="9">The sequence shown here is derived from an EMBL/GenBank/DDBJ whole genome shotgun (WGS) entry which is preliminary data.</text>
</comment>
<keyword evidence="5 7" id="KW-1133">Transmembrane helix</keyword>
<dbReference type="InterPro" id="IPR027417">
    <property type="entry name" value="P-loop_NTPase"/>
</dbReference>
<keyword evidence="3" id="KW-1003">Cell membrane</keyword>
<keyword evidence="4 7" id="KW-0812">Transmembrane</keyword>
<dbReference type="PANTHER" id="PTHR37937">
    <property type="entry name" value="CONJUGATIVE TRANSFER: DNA TRANSPORT"/>
    <property type="match status" value="1"/>
</dbReference>
<feature type="transmembrane region" description="Helical" evidence="7">
    <location>
        <begin position="88"/>
        <end position="107"/>
    </location>
</feature>
<sequence length="658" mass="74088">MDETREMQKLHGFLRCTIYGMVALEAAIFIYRDLPMWGIFHPVIYKLSTIAVYKTLLNSKLATLILICLVSIGTLARKKTNLDPKKHIIYPLSAGLLLFFGSIFLFGRPSGYAFANTTWFNFGYMFCSFLGTLTISLSLDNVSKMIRSGLGKDKWNTEGESFMQSLQKLTGDGVINIPMQFYYKAKVWNGWLNLPNLARSCLIVGVPGSGKTFGLFNPILKQLIAFEQSLAVYDLKHPNLGKLVYFHYLLARQNGKYKKHKFHVLNLVEPEKSRRINPFRPDYLRTLADASETAEALVEAMKKGDRSGGSDQFFTQSSINFLAACIYFFSKFQKGRYSTLPHVLAFLNCSYAEIFRALFSEPELVSLLAPFKSAYQLKAFDQLEGQIGTLRVYIGRLATKETFWVFSGDDFNLKLSDPKDPGVLVLANDPSTQNINSACYAVVLNRMTRLMNSMGNLPSALVVDEASSVYLHRIESTIQSAREMKFSVILGLQEIPILKQQYGKDAAAVITSIVGNVLSGAVRNKETLEWLERLFGKVKQMNESLSIDRNKTSTSLSEKLEPLIPAGKIASLKAGEIVGLVAAETRPQYTGTYETTAVNCRINLDLKAIKKEEAQYRDMPLYYDFEGKSEEVLRNNFLSIINDVQEIVNEFKNQIHTP</sequence>
<evidence type="ECO:0000256" key="1">
    <source>
        <dbReference type="ARBA" id="ARBA00004651"/>
    </source>
</evidence>
<comment type="subcellular location">
    <subcellularLocation>
        <location evidence="1">Cell membrane</location>
        <topology evidence="1">Multi-pass membrane protein</topology>
    </subcellularLocation>
</comment>
<dbReference type="AlphaFoldDB" id="A0A4R0NEK9"/>
<reference evidence="9 10" key="1">
    <citation type="submission" date="2019-02" db="EMBL/GenBank/DDBJ databases">
        <title>Pedobacter sp. RP-3-8 sp. nov., isolated from Arctic soil.</title>
        <authorList>
            <person name="Dahal R.H."/>
        </authorList>
    </citation>
    <scope>NUCLEOTIDE SEQUENCE [LARGE SCALE GENOMIC DNA]</scope>
    <source>
        <strain evidence="9 10">RP-3-8</strain>
    </source>
</reference>
<dbReference type="Pfam" id="PF14293">
    <property type="entry name" value="YWFCY"/>
    <property type="match status" value="1"/>
</dbReference>
<evidence type="ECO:0000256" key="6">
    <source>
        <dbReference type="ARBA" id="ARBA00023136"/>
    </source>
</evidence>
<dbReference type="Pfam" id="PF02534">
    <property type="entry name" value="T4SS-DNA_transf"/>
    <property type="match status" value="1"/>
</dbReference>
<feature type="transmembrane region" description="Helical" evidence="7">
    <location>
        <begin position="51"/>
        <end position="76"/>
    </location>
</feature>